<organism evidence="1 2">
    <name type="scientific">Candolleomyces eurysporus</name>
    <dbReference type="NCBI Taxonomy" id="2828524"/>
    <lineage>
        <taxon>Eukaryota</taxon>
        <taxon>Fungi</taxon>
        <taxon>Dikarya</taxon>
        <taxon>Basidiomycota</taxon>
        <taxon>Agaricomycotina</taxon>
        <taxon>Agaricomycetes</taxon>
        <taxon>Agaricomycetidae</taxon>
        <taxon>Agaricales</taxon>
        <taxon>Agaricineae</taxon>
        <taxon>Psathyrellaceae</taxon>
        <taxon>Candolleomyces</taxon>
    </lineage>
</organism>
<sequence length="236" mass="26987">MASTAAPPSLTYDEVLQIIERWKTEGITDEERDPFLEAAVGATSRTDLQGFQEIISGIADSAKKIDAAFDQVDSSFTWITTLELVVQYPDILNYYAQWKGYKDRWRSCLHQSFNVADESIDILKRFDQVYLSQVENIQTEQDRLNAIEALQQFIDEKHDHSDTMSRDFLDLKRDIQYFVEKFGQWVAEKGLIVDAITIALKSLIDSIQKEIEDIDALIRYVKESLAIAGSSFNVSI</sequence>
<dbReference type="AlphaFoldDB" id="A0A9W8IUX6"/>
<proteinExistence type="predicted"/>
<comment type="caution">
    <text evidence="1">The sequence shown here is derived from an EMBL/GenBank/DDBJ whole genome shotgun (WGS) entry which is preliminary data.</text>
</comment>
<dbReference type="EMBL" id="JANBPK010001339">
    <property type="protein sequence ID" value="KAJ2923431.1"/>
    <property type="molecule type" value="Genomic_DNA"/>
</dbReference>
<feature type="non-terminal residue" evidence="1">
    <location>
        <position position="236"/>
    </location>
</feature>
<protein>
    <submittedName>
        <fullName evidence="1">Uncharacterized protein</fullName>
    </submittedName>
</protein>
<gene>
    <name evidence="1" type="ORF">H1R20_g13660</name>
</gene>
<evidence type="ECO:0000313" key="2">
    <source>
        <dbReference type="Proteomes" id="UP001140091"/>
    </source>
</evidence>
<evidence type="ECO:0000313" key="1">
    <source>
        <dbReference type="EMBL" id="KAJ2923431.1"/>
    </source>
</evidence>
<name>A0A9W8IUX6_9AGAR</name>
<dbReference type="Proteomes" id="UP001140091">
    <property type="component" value="Unassembled WGS sequence"/>
</dbReference>
<reference evidence="1" key="1">
    <citation type="submission" date="2022-06" db="EMBL/GenBank/DDBJ databases">
        <title>Genome Sequence of Candolleomyces eurysporus.</title>
        <authorList>
            <person name="Buettner E."/>
        </authorList>
    </citation>
    <scope>NUCLEOTIDE SEQUENCE</scope>
    <source>
        <strain evidence="1">VTCC 930004</strain>
    </source>
</reference>
<dbReference type="OrthoDB" id="2891304at2759"/>
<accession>A0A9W8IUX6</accession>
<keyword evidence="2" id="KW-1185">Reference proteome</keyword>